<dbReference type="AlphaFoldDB" id="A0A1B7MM22"/>
<keyword evidence="2" id="KW-0812">Transmembrane</keyword>
<dbReference type="Proteomes" id="UP000092154">
    <property type="component" value="Unassembled WGS sequence"/>
</dbReference>
<gene>
    <name evidence="3" type="ORF">K503DRAFT_786346</name>
</gene>
<name>A0A1B7MM22_9AGAM</name>
<dbReference type="OrthoDB" id="3936150at2759"/>
<protein>
    <submittedName>
        <fullName evidence="3">Uncharacterized protein</fullName>
    </submittedName>
</protein>
<evidence type="ECO:0000256" key="1">
    <source>
        <dbReference type="SAM" id="MobiDB-lite"/>
    </source>
</evidence>
<dbReference type="InterPro" id="IPR036259">
    <property type="entry name" value="MFS_trans_sf"/>
</dbReference>
<dbReference type="SUPFAM" id="SSF103473">
    <property type="entry name" value="MFS general substrate transporter"/>
    <property type="match status" value="1"/>
</dbReference>
<reference evidence="3 4" key="1">
    <citation type="submission" date="2016-06" db="EMBL/GenBank/DDBJ databases">
        <title>Comparative genomics of the ectomycorrhizal sister species Rhizopogon vinicolor and Rhizopogon vesiculosus (Basidiomycota: Boletales) reveals a divergence of the mating type B locus.</title>
        <authorList>
            <consortium name="DOE Joint Genome Institute"/>
            <person name="Mujic A.B."/>
            <person name="Kuo A."/>
            <person name="Tritt A."/>
            <person name="Lipzen A."/>
            <person name="Chen C."/>
            <person name="Johnson J."/>
            <person name="Sharma A."/>
            <person name="Barry K."/>
            <person name="Grigoriev I.V."/>
            <person name="Spatafora J.W."/>
        </authorList>
    </citation>
    <scope>NUCLEOTIDE SEQUENCE [LARGE SCALE GENOMIC DNA]</scope>
    <source>
        <strain evidence="3 4">AM-OR11-026</strain>
    </source>
</reference>
<keyword evidence="4" id="KW-1185">Reference proteome</keyword>
<evidence type="ECO:0000313" key="4">
    <source>
        <dbReference type="Proteomes" id="UP000092154"/>
    </source>
</evidence>
<proteinExistence type="predicted"/>
<accession>A0A1B7MM22</accession>
<keyword evidence="2" id="KW-0472">Membrane</keyword>
<keyword evidence="2" id="KW-1133">Transmembrane helix</keyword>
<dbReference type="InParanoid" id="A0A1B7MM22"/>
<sequence length="125" mass="14053">MAQLYEKQRSRKGRRDKREDSRDAKAFASLTKSNFRDSLVERSLQLMNGFTIAPVMNEFHFNGAFLSLASNIGLFAGALFCGLGCDIWGRRISDSWLWAICYFLQGGFAFFGLAGEFEALATAKF</sequence>
<dbReference type="EMBL" id="KV448731">
    <property type="protein sequence ID" value="OAX33654.1"/>
    <property type="molecule type" value="Genomic_DNA"/>
</dbReference>
<organism evidence="3 4">
    <name type="scientific">Rhizopogon vinicolor AM-OR11-026</name>
    <dbReference type="NCBI Taxonomy" id="1314800"/>
    <lineage>
        <taxon>Eukaryota</taxon>
        <taxon>Fungi</taxon>
        <taxon>Dikarya</taxon>
        <taxon>Basidiomycota</taxon>
        <taxon>Agaricomycotina</taxon>
        <taxon>Agaricomycetes</taxon>
        <taxon>Agaricomycetidae</taxon>
        <taxon>Boletales</taxon>
        <taxon>Suillineae</taxon>
        <taxon>Rhizopogonaceae</taxon>
        <taxon>Rhizopogon</taxon>
    </lineage>
</organism>
<evidence type="ECO:0000313" key="3">
    <source>
        <dbReference type="EMBL" id="OAX33654.1"/>
    </source>
</evidence>
<feature type="region of interest" description="Disordered" evidence="1">
    <location>
        <begin position="1"/>
        <end position="24"/>
    </location>
</feature>
<feature type="transmembrane region" description="Helical" evidence="2">
    <location>
        <begin position="96"/>
        <end position="115"/>
    </location>
</feature>
<feature type="transmembrane region" description="Helical" evidence="2">
    <location>
        <begin position="64"/>
        <end position="84"/>
    </location>
</feature>
<evidence type="ECO:0000256" key="2">
    <source>
        <dbReference type="SAM" id="Phobius"/>
    </source>
</evidence>